<dbReference type="InterPro" id="IPR002645">
    <property type="entry name" value="STAS_dom"/>
</dbReference>
<accession>A0A2S6GSR6</accession>
<name>A0A2S6GSR6_9GAMM</name>
<dbReference type="Pfam" id="PF01740">
    <property type="entry name" value="STAS"/>
    <property type="match status" value="1"/>
</dbReference>
<reference evidence="4 5" key="1">
    <citation type="submission" date="2018-02" db="EMBL/GenBank/DDBJ databases">
        <title>Subsurface microbial communities from deep shales in Ohio and West Virginia, USA.</title>
        <authorList>
            <person name="Wrighton K."/>
        </authorList>
    </citation>
    <scope>NUCLEOTIDE SEQUENCE [LARGE SCALE GENOMIC DNA]</scope>
    <source>
        <strain evidence="4 5">OWC-G53F</strain>
    </source>
</reference>
<dbReference type="InterPro" id="IPR036513">
    <property type="entry name" value="STAS_dom_sf"/>
</dbReference>
<dbReference type="InterPro" id="IPR003658">
    <property type="entry name" value="Anti-sigma_ant"/>
</dbReference>
<dbReference type="EMBL" id="PTIY01000012">
    <property type="protein sequence ID" value="PPK68264.1"/>
    <property type="molecule type" value="Genomic_DNA"/>
</dbReference>
<dbReference type="RefSeq" id="WP_104424689.1">
    <property type="nucleotide sequence ID" value="NZ_PTIY01000012.1"/>
</dbReference>
<evidence type="ECO:0000259" key="3">
    <source>
        <dbReference type="PROSITE" id="PS50801"/>
    </source>
</evidence>
<feature type="domain" description="STAS" evidence="3">
    <location>
        <begin position="21"/>
        <end position="111"/>
    </location>
</feature>
<gene>
    <name evidence="4" type="ORF">B0F88_11296</name>
</gene>
<protein>
    <recommendedName>
        <fullName evidence="2">Anti-sigma factor antagonist</fullName>
    </recommendedName>
</protein>
<dbReference type="PANTHER" id="PTHR33495:SF2">
    <property type="entry name" value="ANTI-SIGMA FACTOR ANTAGONIST TM_1081-RELATED"/>
    <property type="match status" value="1"/>
</dbReference>
<dbReference type="PROSITE" id="PS50801">
    <property type="entry name" value="STAS"/>
    <property type="match status" value="1"/>
</dbReference>
<dbReference type="Proteomes" id="UP000238071">
    <property type="component" value="Unassembled WGS sequence"/>
</dbReference>
<dbReference type="Gene3D" id="3.30.750.24">
    <property type="entry name" value="STAS domain"/>
    <property type="match status" value="1"/>
</dbReference>
<dbReference type="PANTHER" id="PTHR33495">
    <property type="entry name" value="ANTI-SIGMA FACTOR ANTAGONIST TM_1081-RELATED-RELATED"/>
    <property type="match status" value="1"/>
</dbReference>
<dbReference type="GO" id="GO:0043856">
    <property type="term" value="F:anti-sigma factor antagonist activity"/>
    <property type="evidence" value="ECO:0007669"/>
    <property type="project" value="InterPro"/>
</dbReference>
<comment type="similarity">
    <text evidence="1 2">Belongs to the anti-sigma-factor antagonist family.</text>
</comment>
<dbReference type="SUPFAM" id="SSF52091">
    <property type="entry name" value="SpoIIaa-like"/>
    <property type="match status" value="1"/>
</dbReference>
<dbReference type="NCBIfam" id="TIGR00377">
    <property type="entry name" value="ant_ant_sig"/>
    <property type="match status" value="1"/>
</dbReference>
<organism evidence="4 5">
    <name type="scientific">Methylobacter tundripaludum</name>
    <dbReference type="NCBI Taxonomy" id="173365"/>
    <lineage>
        <taxon>Bacteria</taxon>
        <taxon>Pseudomonadati</taxon>
        <taxon>Pseudomonadota</taxon>
        <taxon>Gammaproteobacteria</taxon>
        <taxon>Methylococcales</taxon>
        <taxon>Methylococcaceae</taxon>
        <taxon>Methylobacter</taxon>
    </lineage>
</organism>
<dbReference type="CDD" id="cd07043">
    <property type="entry name" value="STAS_anti-anti-sigma_factors"/>
    <property type="match status" value="1"/>
</dbReference>
<dbReference type="OrthoDB" id="9796076at2"/>
<evidence type="ECO:0000313" key="4">
    <source>
        <dbReference type="EMBL" id="PPK68264.1"/>
    </source>
</evidence>
<proteinExistence type="inferred from homology"/>
<evidence type="ECO:0000313" key="5">
    <source>
        <dbReference type="Proteomes" id="UP000238071"/>
    </source>
</evidence>
<sequence length="112" mass="12545">MNLKSEKINGCNVLFIKEERIDAHNSGELKEAILHLIEHGEINIIVQLEQVRFIDSSGLGALLSGFKNAAAKSGKLAIANMQQQVLSMFELTRLDRVFEIYADLNEAFDSRL</sequence>
<keyword evidence="5" id="KW-1185">Reference proteome</keyword>
<dbReference type="AlphaFoldDB" id="A0A2S6GSR6"/>
<comment type="caution">
    <text evidence="4">The sequence shown here is derived from an EMBL/GenBank/DDBJ whole genome shotgun (WGS) entry which is preliminary data.</text>
</comment>
<evidence type="ECO:0000256" key="1">
    <source>
        <dbReference type="ARBA" id="ARBA00009013"/>
    </source>
</evidence>
<evidence type="ECO:0000256" key="2">
    <source>
        <dbReference type="RuleBase" id="RU003749"/>
    </source>
</evidence>